<evidence type="ECO:0000313" key="17">
    <source>
        <dbReference type="EMBL" id="PUE03069.1"/>
    </source>
</evidence>
<keyword evidence="5 14" id="KW-0347">Helicase</keyword>
<dbReference type="PROSITE" id="PS51198">
    <property type="entry name" value="UVRD_HELICASE_ATP_BIND"/>
    <property type="match status" value="1"/>
</dbReference>
<dbReference type="EC" id="5.6.2.4" evidence="11"/>
<evidence type="ECO:0000313" key="18">
    <source>
        <dbReference type="Proteomes" id="UP000250928"/>
    </source>
</evidence>
<comment type="catalytic activity">
    <reaction evidence="10">
        <text>Couples ATP hydrolysis with the unwinding of duplex DNA by translocating in the 3'-5' direction.</text>
        <dbReference type="EC" id="5.6.2.4"/>
    </reaction>
</comment>
<dbReference type="Gene3D" id="3.40.50.300">
    <property type="entry name" value="P-loop containing nucleotide triphosphate hydrolases"/>
    <property type="match status" value="2"/>
</dbReference>
<dbReference type="GO" id="GO:0005829">
    <property type="term" value="C:cytosol"/>
    <property type="evidence" value="ECO:0007669"/>
    <property type="project" value="TreeGrafter"/>
</dbReference>
<evidence type="ECO:0000256" key="4">
    <source>
        <dbReference type="ARBA" id="ARBA00022801"/>
    </source>
</evidence>
<comment type="caution">
    <text evidence="17">The sequence shown here is derived from an EMBL/GenBank/DDBJ whole genome shotgun (WGS) entry which is preliminary data.</text>
</comment>
<dbReference type="InterPro" id="IPR014016">
    <property type="entry name" value="UvrD-like_ATP-bd"/>
</dbReference>
<dbReference type="InterPro" id="IPR013986">
    <property type="entry name" value="DExx_box_DNA_helicase_dom_sf"/>
</dbReference>
<evidence type="ECO:0000256" key="13">
    <source>
        <dbReference type="ARBA" id="ARBA00048988"/>
    </source>
</evidence>
<evidence type="ECO:0000256" key="7">
    <source>
        <dbReference type="ARBA" id="ARBA00023125"/>
    </source>
</evidence>
<reference evidence="17 18" key="1">
    <citation type="submission" date="2018-01" db="EMBL/GenBank/DDBJ databases">
        <title>Novel co-symbiosis in the lucinid bivalve Phacoides pectinatus.</title>
        <authorList>
            <person name="Lim S.J."/>
            <person name="Davis B.G."/>
            <person name="Gill D.E."/>
            <person name="Engel A.S."/>
            <person name="Anderson L.C."/>
            <person name="Campbell B.J."/>
        </authorList>
    </citation>
    <scope>NUCLEOTIDE SEQUENCE [LARGE SCALE GENOMIC DNA]</scope>
    <source>
        <strain evidence="17">N3_P5</strain>
    </source>
</reference>
<keyword evidence="8" id="KW-0234">DNA repair</keyword>
<dbReference type="PANTHER" id="PTHR11070:SF2">
    <property type="entry name" value="ATP-DEPENDENT DNA HELICASE SRS2"/>
    <property type="match status" value="1"/>
</dbReference>
<dbReference type="GO" id="GO:0043138">
    <property type="term" value="F:3'-5' DNA helicase activity"/>
    <property type="evidence" value="ECO:0007669"/>
    <property type="project" value="UniProtKB-EC"/>
</dbReference>
<dbReference type="GO" id="GO:0005524">
    <property type="term" value="F:ATP binding"/>
    <property type="evidence" value="ECO:0007669"/>
    <property type="project" value="UniProtKB-UniRule"/>
</dbReference>
<evidence type="ECO:0000256" key="10">
    <source>
        <dbReference type="ARBA" id="ARBA00034617"/>
    </source>
</evidence>
<evidence type="ECO:0000256" key="2">
    <source>
        <dbReference type="ARBA" id="ARBA00022741"/>
    </source>
</evidence>
<dbReference type="GO" id="GO:0003677">
    <property type="term" value="F:DNA binding"/>
    <property type="evidence" value="ECO:0007669"/>
    <property type="project" value="UniProtKB-KW"/>
</dbReference>
<dbReference type="CDD" id="cd17932">
    <property type="entry name" value="DEXQc_UvrD"/>
    <property type="match status" value="1"/>
</dbReference>
<comment type="catalytic activity">
    <reaction evidence="13">
        <text>ATP + H2O = ADP + phosphate + H(+)</text>
        <dbReference type="Rhea" id="RHEA:13065"/>
        <dbReference type="ChEBI" id="CHEBI:15377"/>
        <dbReference type="ChEBI" id="CHEBI:15378"/>
        <dbReference type="ChEBI" id="CHEBI:30616"/>
        <dbReference type="ChEBI" id="CHEBI:43474"/>
        <dbReference type="ChEBI" id="CHEBI:456216"/>
        <dbReference type="EC" id="5.6.2.4"/>
    </reaction>
</comment>
<keyword evidence="4 14" id="KW-0378">Hydrolase</keyword>
<dbReference type="PROSITE" id="PS51217">
    <property type="entry name" value="UVRD_HELICASE_CTER"/>
    <property type="match status" value="1"/>
</dbReference>
<dbReference type="GO" id="GO:0033202">
    <property type="term" value="C:DNA helicase complex"/>
    <property type="evidence" value="ECO:0007669"/>
    <property type="project" value="TreeGrafter"/>
</dbReference>
<evidence type="ECO:0000256" key="12">
    <source>
        <dbReference type="ARBA" id="ARBA00034923"/>
    </source>
</evidence>
<dbReference type="FunFam" id="1.10.486.10:FF:000003">
    <property type="entry name" value="ATP-dependent DNA helicase"/>
    <property type="match status" value="1"/>
</dbReference>
<dbReference type="SUPFAM" id="SSF52540">
    <property type="entry name" value="P-loop containing nucleoside triphosphate hydrolases"/>
    <property type="match status" value="1"/>
</dbReference>
<dbReference type="Gene3D" id="1.10.486.10">
    <property type="entry name" value="PCRA, domain 4"/>
    <property type="match status" value="1"/>
</dbReference>
<keyword evidence="9" id="KW-0413">Isomerase</keyword>
<keyword evidence="7" id="KW-0238">DNA-binding</keyword>
<dbReference type="Pfam" id="PF13361">
    <property type="entry name" value="UvrD_C"/>
    <property type="match status" value="2"/>
</dbReference>
<dbReference type="GO" id="GO:0000725">
    <property type="term" value="P:recombinational repair"/>
    <property type="evidence" value="ECO:0007669"/>
    <property type="project" value="TreeGrafter"/>
</dbReference>
<dbReference type="EMBL" id="PQCO01000167">
    <property type="protein sequence ID" value="PUE03069.1"/>
    <property type="molecule type" value="Genomic_DNA"/>
</dbReference>
<dbReference type="GO" id="GO:0016787">
    <property type="term" value="F:hydrolase activity"/>
    <property type="evidence" value="ECO:0007669"/>
    <property type="project" value="UniProtKB-UniRule"/>
</dbReference>
<evidence type="ECO:0000256" key="3">
    <source>
        <dbReference type="ARBA" id="ARBA00022763"/>
    </source>
</evidence>
<dbReference type="InterPro" id="IPR027417">
    <property type="entry name" value="P-loop_NTPase"/>
</dbReference>
<feature type="binding site" evidence="14">
    <location>
        <begin position="29"/>
        <end position="36"/>
    </location>
    <ligand>
        <name>ATP</name>
        <dbReference type="ChEBI" id="CHEBI:30616"/>
    </ligand>
</feature>
<evidence type="ECO:0000256" key="8">
    <source>
        <dbReference type="ARBA" id="ARBA00023204"/>
    </source>
</evidence>
<dbReference type="Pfam" id="PF21196">
    <property type="entry name" value="PcrA_UvrD_tudor"/>
    <property type="match status" value="1"/>
</dbReference>
<dbReference type="InterPro" id="IPR014017">
    <property type="entry name" value="DNA_helicase_UvrD-like_C"/>
</dbReference>
<dbReference type="AlphaFoldDB" id="A0A6N4DX20"/>
<keyword evidence="6 14" id="KW-0067">ATP-binding</keyword>
<keyword evidence="2 14" id="KW-0547">Nucleotide-binding</keyword>
<organism evidence="17 18">
    <name type="scientific">Candidatus Sedimenticola endophacoides</name>
    <dbReference type="NCBI Taxonomy" id="2548426"/>
    <lineage>
        <taxon>Bacteria</taxon>
        <taxon>Pseudomonadati</taxon>
        <taxon>Pseudomonadota</taxon>
        <taxon>Gammaproteobacteria</taxon>
        <taxon>Chromatiales</taxon>
        <taxon>Sedimenticolaceae</taxon>
        <taxon>Sedimenticola</taxon>
    </lineage>
</organism>
<evidence type="ECO:0000256" key="5">
    <source>
        <dbReference type="ARBA" id="ARBA00022806"/>
    </source>
</evidence>
<dbReference type="Gene3D" id="1.10.10.160">
    <property type="match status" value="1"/>
</dbReference>
<proteinExistence type="inferred from homology"/>
<keyword evidence="3" id="KW-0227">DNA damage</keyword>
<gene>
    <name evidence="17" type="ORF">C3L24_05095</name>
</gene>
<dbReference type="FunFam" id="1.10.10.160:FF:000002">
    <property type="entry name" value="DNA helicase"/>
    <property type="match status" value="1"/>
</dbReference>
<feature type="domain" description="UvrD-like helicase ATP-binding" evidence="15">
    <location>
        <begin position="8"/>
        <end position="286"/>
    </location>
</feature>
<dbReference type="Pfam" id="PF00580">
    <property type="entry name" value="UvrD-helicase"/>
    <property type="match status" value="1"/>
</dbReference>
<evidence type="ECO:0000256" key="1">
    <source>
        <dbReference type="ARBA" id="ARBA00009922"/>
    </source>
</evidence>
<dbReference type="FunFam" id="3.40.50.300:FF:001201">
    <property type="entry name" value="ATP-dependent DNA helicase UvrD2"/>
    <property type="match status" value="1"/>
</dbReference>
<feature type="domain" description="UvrD-like helicase C-terminal" evidence="16">
    <location>
        <begin position="287"/>
        <end position="565"/>
    </location>
</feature>
<accession>A0A6N4DX20</accession>
<evidence type="ECO:0000259" key="15">
    <source>
        <dbReference type="PROSITE" id="PS51198"/>
    </source>
</evidence>
<sequence length="720" mass="80837">MDVSHILDELNDAQREAVSAPPGGMLVLAGAGSGKTRVLVHRIAWLIQVLGASPWNVLAVTFTNKAAREMRGRIEALLAQPAGGMWVGTFHGLAHRLLRAHWREAGLPQGFQILDAEDQFRLIKRLLKSLGLDEARWPPRQIQWYINSQKDEGLRPGHLDDGGDPYQRQMIRLYGEYQSACERGGVVDFAELLLRAHELWRDRPDILHHYRERFQHVLVDEFQDTNTIQYAWLRLLAGERDNLFVVGDDDQSIYGWRGARVQNIRDFQKDYAGAPLLRLEQNYRSTGTILQAANAVIANNPSRLGKELWTADGEGEPIRLYAAFNEVDEARFAIERIRHYLERGHTRSEVAILYRSNAQSRQFEEALIQAQIPYRVYGGLRFFERAEIKDALGYLRMVANPEDDASFERAVNTPPRGIGARTLELLRAHARSSGLPLWRAARELAGGGSLTPRAAGALGRFITLIERQRSITEGMALHEVVSQVIAASGLTEHFLKSRDGKGEDRVENLEELVNATREFDYSLAEDASMDPLTAFLAHAALEAGEAQGDPHEACVQLMTLHSAKGLEFPLVFLAGLEEGLFPHSMSSEDPERLEEERRLCYVGMTRAMRQLYITYAESRRLHGQESYSRPSRFLREIPGELIEEVRARPRISRPLHAPSAAVQGVTESGFQLGQRVCHPRFGEGVVLNAEGAGGSARVQVNFEREGAKWLVVAYANLEAL</sequence>
<evidence type="ECO:0000256" key="11">
    <source>
        <dbReference type="ARBA" id="ARBA00034808"/>
    </source>
</evidence>
<comment type="similarity">
    <text evidence="1">Belongs to the helicase family. UvrD subfamily.</text>
</comment>
<name>A0A6N4DX20_9GAMM</name>
<evidence type="ECO:0000256" key="14">
    <source>
        <dbReference type="PROSITE-ProRule" id="PRU00560"/>
    </source>
</evidence>
<evidence type="ECO:0000256" key="6">
    <source>
        <dbReference type="ARBA" id="ARBA00022840"/>
    </source>
</evidence>
<dbReference type="InterPro" id="IPR000212">
    <property type="entry name" value="DNA_helicase_UvrD/REP"/>
</dbReference>
<evidence type="ECO:0000259" key="16">
    <source>
        <dbReference type="PROSITE" id="PS51217"/>
    </source>
</evidence>
<evidence type="ECO:0000256" key="9">
    <source>
        <dbReference type="ARBA" id="ARBA00023235"/>
    </source>
</evidence>
<dbReference type="NCBIfam" id="NF008743">
    <property type="entry name" value="PRK11773.1"/>
    <property type="match status" value="1"/>
</dbReference>
<protein>
    <recommendedName>
        <fullName evidence="11">DNA 3'-5' helicase</fullName>
        <ecNumber evidence="11">5.6.2.4</ecNumber>
    </recommendedName>
    <alternativeName>
        <fullName evidence="12">DNA 3'-5' helicase II</fullName>
    </alternativeName>
</protein>
<dbReference type="PANTHER" id="PTHR11070">
    <property type="entry name" value="UVRD / RECB / PCRA DNA HELICASE FAMILY MEMBER"/>
    <property type="match status" value="1"/>
</dbReference>
<dbReference type="Proteomes" id="UP000250928">
    <property type="component" value="Unassembled WGS sequence"/>
</dbReference>
<dbReference type="CDD" id="cd18807">
    <property type="entry name" value="SF1_C_UvrD"/>
    <property type="match status" value="1"/>
</dbReference>